<dbReference type="SUPFAM" id="SSF103473">
    <property type="entry name" value="MFS general substrate transporter"/>
    <property type="match status" value="1"/>
</dbReference>
<feature type="transmembrane region" description="Helical" evidence="7">
    <location>
        <begin position="86"/>
        <end position="107"/>
    </location>
</feature>
<dbReference type="GO" id="GO:0022857">
    <property type="term" value="F:transmembrane transporter activity"/>
    <property type="evidence" value="ECO:0007669"/>
    <property type="project" value="InterPro"/>
</dbReference>
<keyword evidence="5 7" id="KW-1133">Transmembrane helix</keyword>
<protein>
    <recommendedName>
        <fullName evidence="8">Major facilitator superfamily (MFS) profile domain-containing protein</fullName>
    </recommendedName>
</protein>
<dbReference type="InterPro" id="IPR011701">
    <property type="entry name" value="MFS"/>
</dbReference>
<organism evidence="9 10">
    <name type="scientific">Candidatus Woesebacteria bacterium RBG_16_34_12</name>
    <dbReference type="NCBI Taxonomy" id="1802480"/>
    <lineage>
        <taxon>Bacteria</taxon>
        <taxon>Candidatus Woeseibacteriota</taxon>
    </lineage>
</organism>
<sequence length="204" mass="22507">MRRYLGRLFVGLKVNRVIEYLTISDILMLSGWGLINPIIAVFFTEQVTGGTVALAGLASTTYFLVKSFVQIPVARFIDLRRGEWDDYWTMVLGSAIISLSAFLYIFVKTPWQVIAVQVVYGIGGALSYPSWLAIFTRHIDRREEGFEWSLYYTATDLGAALTAGLGGLLAANYGYPLVFMIVGIASLAGTVFLAGVSRNIKKRG</sequence>
<keyword evidence="3" id="KW-1003">Cell membrane</keyword>
<feature type="transmembrane region" description="Helical" evidence="7">
    <location>
        <begin position="113"/>
        <end position="136"/>
    </location>
</feature>
<dbReference type="Pfam" id="PF07690">
    <property type="entry name" value="MFS_1"/>
    <property type="match status" value="1"/>
</dbReference>
<gene>
    <name evidence="9" type="ORF">A2Z22_04830</name>
</gene>
<dbReference type="InterPro" id="IPR050171">
    <property type="entry name" value="MFS_Transporters"/>
</dbReference>
<dbReference type="AlphaFoldDB" id="A0A1F7XC44"/>
<dbReference type="InterPro" id="IPR020846">
    <property type="entry name" value="MFS_dom"/>
</dbReference>
<dbReference type="PROSITE" id="PS50850">
    <property type="entry name" value="MFS"/>
    <property type="match status" value="1"/>
</dbReference>
<keyword evidence="2" id="KW-0813">Transport</keyword>
<dbReference type="PANTHER" id="PTHR23517">
    <property type="entry name" value="RESISTANCE PROTEIN MDTM, PUTATIVE-RELATED-RELATED"/>
    <property type="match status" value="1"/>
</dbReference>
<feature type="transmembrane region" description="Helical" evidence="7">
    <location>
        <begin position="20"/>
        <end position="43"/>
    </location>
</feature>
<evidence type="ECO:0000256" key="7">
    <source>
        <dbReference type="SAM" id="Phobius"/>
    </source>
</evidence>
<reference evidence="9 10" key="1">
    <citation type="journal article" date="2016" name="Nat. Commun.">
        <title>Thousands of microbial genomes shed light on interconnected biogeochemical processes in an aquifer system.</title>
        <authorList>
            <person name="Anantharaman K."/>
            <person name="Brown C.T."/>
            <person name="Hug L.A."/>
            <person name="Sharon I."/>
            <person name="Castelle C.J."/>
            <person name="Probst A.J."/>
            <person name="Thomas B.C."/>
            <person name="Singh A."/>
            <person name="Wilkins M.J."/>
            <person name="Karaoz U."/>
            <person name="Brodie E.L."/>
            <person name="Williams K.H."/>
            <person name="Hubbard S.S."/>
            <person name="Banfield J.F."/>
        </authorList>
    </citation>
    <scope>NUCLEOTIDE SEQUENCE [LARGE SCALE GENOMIC DNA]</scope>
</reference>
<feature type="domain" description="Major facilitator superfamily (MFS) profile" evidence="8">
    <location>
        <begin position="1"/>
        <end position="204"/>
    </location>
</feature>
<dbReference type="Gene3D" id="1.20.1250.20">
    <property type="entry name" value="MFS general substrate transporter like domains"/>
    <property type="match status" value="1"/>
</dbReference>
<dbReference type="PANTHER" id="PTHR23517:SF3">
    <property type="entry name" value="INTEGRAL MEMBRANE TRANSPORT PROTEIN"/>
    <property type="match status" value="1"/>
</dbReference>
<evidence type="ECO:0000256" key="5">
    <source>
        <dbReference type="ARBA" id="ARBA00022989"/>
    </source>
</evidence>
<dbReference type="GO" id="GO:0005886">
    <property type="term" value="C:plasma membrane"/>
    <property type="evidence" value="ECO:0007669"/>
    <property type="project" value="UniProtKB-SubCell"/>
</dbReference>
<proteinExistence type="predicted"/>
<keyword evidence="6 7" id="KW-0472">Membrane</keyword>
<dbReference type="EMBL" id="MGFS01000006">
    <property type="protein sequence ID" value="OGM11978.1"/>
    <property type="molecule type" value="Genomic_DNA"/>
</dbReference>
<evidence type="ECO:0000256" key="6">
    <source>
        <dbReference type="ARBA" id="ARBA00023136"/>
    </source>
</evidence>
<comment type="subcellular location">
    <subcellularLocation>
        <location evidence="1">Cell membrane</location>
        <topology evidence="1">Multi-pass membrane protein</topology>
    </subcellularLocation>
</comment>
<feature type="transmembrane region" description="Helical" evidence="7">
    <location>
        <begin position="148"/>
        <end position="171"/>
    </location>
</feature>
<dbReference type="InterPro" id="IPR036259">
    <property type="entry name" value="MFS_trans_sf"/>
</dbReference>
<feature type="transmembrane region" description="Helical" evidence="7">
    <location>
        <begin position="177"/>
        <end position="196"/>
    </location>
</feature>
<evidence type="ECO:0000256" key="3">
    <source>
        <dbReference type="ARBA" id="ARBA00022475"/>
    </source>
</evidence>
<evidence type="ECO:0000256" key="2">
    <source>
        <dbReference type="ARBA" id="ARBA00022448"/>
    </source>
</evidence>
<accession>A0A1F7XC44</accession>
<evidence type="ECO:0000256" key="1">
    <source>
        <dbReference type="ARBA" id="ARBA00004651"/>
    </source>
</evidence>
<feature type="transmembrane region" description="Helical" evidence="7">
    <location>
        <begin position="49"/>
        <end position="65"/>
    </location>
</feature>
<dbReference type="Proteomes" id="UP000177053">
    <property type="component" value="Unassembled WGS sequence"/>
</dbReference>
<evidence type="ECO:0000256" key="4">
    <source>
        <dbReference type="ARBA" id="ARBA00022692"/>
    </source>
</evidence>
<evidence type="ECO:0000313" key="9">
    <source>
        <dbReference type="EMBL" id="OGM11978.1"/>
    </source>
</evidence>
<comment type="caution">
    <text evidence="9">The sequence shown here is derived from an EMBL/GenBank/DDBJ whole genome shotgun (WGS) entry which is preliminary data.</text>
</comment>
<evidence type="ECO:0000259" key="8">
    <source>
        <dbReference type="PROSITE" id="PS50850"/>
    </source>
</evidence>
<name>A0A1F7XC44_9BACT</name>
<evidence type="ECO:0000313" key="10">
    <source>
        <dbReference type="Proteomes" id="UP000177053"/>
    </source>
</evidence>
<keyword evidence="4 7" id="KW-0812">Transmembrane</keyword>